<sequence>MTTSMNNSDFDVSTATTSSTKAAAVVPPRRVSTLESGYAGDFQDQQEAARDVLQDDKILNQEESLNPKSHKNIFLMVGAATLLSACIFGASFGSASMSISNNGRRLLDSNNNQEQGDRSLGAVLANKNGNTASGSSAVVVGGKNNYVSGSNAIVGSGYDNTIFANTAIIGAGWDNQALSAAHNAMIGGGKHNNVYHENSVVVAGISNEARGYASFVGAGTNNDVREDGKYAAVVAGEGNEATAQSSFVGAGYKNNAFQKNAAVVAGHTNTANGENSFVGSGYFNVVDGARGFIGAGRNNKAMGEDSVVLGCYSEAQKKKSIAVGTNAIAGGENAAVFAFRDGDDCYNPTTNAVTMCTTNGFIVDDIHITNELTQAKDTLSSALSDSSPSSPLSNSVLYAENQALKAAVEAIGSRLAKLEARR</sequence>
<dbReference type="InterPro" id="IPR011049">
    <property type="entry name" value="Serralysin-like_metalloprot_C"/>
</dbReference>
<organism evidence="3">
    <name type="scientific">Entomoneis paludosa</name>
    <dbReference type="NCBI Taxonomy" id="265537"/>
    <lineage>
        <taxon>Eukaryota</taxon>
        <taxon>Sar</taxon>
        <taxon>Stramenopiles</taxon>
        <taxon>Ochrophyta</taxon>
        <taxon>Bacillariophyta</taxon>
        <taxon>Bacillariophyceae</taxon>
        <taxon>Bacillariophycidae</taxon>
        <taxon>Entomoneidaceae</taxon>
        <taxon>Entomoneis</taxon>
    </lineage>
</organism>
<dbReference type="AlphaFoldDB" id="A0A7S2YB09"/>
<evidence type="ECO:0008006" key="4">
    <source>
        <dbReference type="Google" id="ProtNLM"/>
    </source>
</evidence>
<feature type="transmembrane region" description="Helical" evidence="2">
    <location>
        <begin position="73"/>
        <end position="95"/>
    </location>
</feature>
<dbReference type="Gene3D" id="2.150.10.10">
    <property type="entry name" value="Serralysin-like metalloprotease, C-terminal"/>
    <property type="match status" value="2"/>
</dbReference>
<proteinExistence type="predicted"/>
<keyword evidence="2" id="KW-0812">Transmembrane</keyword>
<name>A0A7S2YB09_9STRA</name>
<gene>
    <name evidence="3" type="ORF">APAL1065_LOCUS11429</name>
</gene>
<reference evidence="3" key="1">
    <citation type="submission" date="2021-01" db="EMBL/GenBank/DDBJ databases">
        <authorList>
            <person name="Corre E."/>
            <person name="Pelletier E."/>
            <person name="Niang G."/>
            <person name="Scheremetjew M."/>
            <person name="Finn R."/>
            <person name="Kale V."/>
            <person name="Holt S."/>
            <person name="Cochrane G."/>
            <person name="Meng A."/>
            <person name="Brown T."/>
            <person name="Cohen L."/>
        </authorList>
    </citation>
    <scope>NUCLEOTIDE SEQUENCE</scope>
    <source>
        <strain evidence="3">CCMP125</strain>
    </source>
</reference>
<evidence type="ECO:0000256" key="1">
    <source>
        <dbReference type="SAM" id="MobiDB-lite"/>
    </source>
</evidence>
<feature type="compositionally biased region" description="Polar residues" evidence="1">
    <location>
        <begin position="1"/>
        <end position="11"/>
    </location>
</feature>
<feature type="compositionally biased region" description="Low complexity" evidence="1">
    <location>
        <begin position="12"/>
        <end position="24"/>
    </location>
</feature>
<keyword evidence="2" id="KW-0472">Membrane</keyword>
<feature type="region of interest" description="Disordered" evidence="1">
    <location>
        <begin position="1"/>
        <end position="24"/>
    </location>
</feature>
<accession>A0A7S2YB09</accession>
<evidence type="ECO:0000256" key="2">
    <source>
        <dbReference type="SAM" id="Phobius"/>
    </source>
</evidence>
<evidence type="ECO:0000313" key="3">
    <source>
        <dbReference type="EMBL" id="CAD9964530.1"/>
    </source>
</evidence>
<keyword evidence="2" id="KW-1133">Transmembrane helix</keyword>
<protein>
    <recommendedName>
        <fullName evidence="4">Trimeric autotransporter adhesin YadA-like head domain-containing protein</fullName>
    </recommendedName>
</protein>
<dbReference type="EMBL" id="HBHT01017148">
    <property type="protein sequence ID" value="CAD9964530.1"/>
    <property type="molecule type" value="Transcribed_RNA"/>
</dbReference>